<gene>
    <name evidence="3" type="ORF">WR25_02809</name>
</gene>
<dbReference type="PANTHER" id="PTHR22718">
    <property type="entry name" value="SERPENTINE RECEPTOR, CLASS X"/>
    <property type="match status" value="1"/>
</dbReference>
<dbReference type="SUPFAM" id="SSF81321">
    <property type="entry name" value="Family A G protein-coupled receptor-like"/>
    <property type="match status" value="1"/>
</dbReference>
<evidence type="ECO:0000313" key="3">
    <source>
        <dbReference type="EMBL" id="PAV91107.1"/>
    </source>
</evidence>
<feature type="transmembrane region" description="Helical" evidence="1">
    <location>
        <begin position="58"/>
        <end position="85"/>
    </location>
</feature>
<evidence type="ECO:0000256" key="1">
    <source>
        <dbReference type="SAM" id="Phobius"/>
    </source>
</evidence>
<keyword evidence="1" id="KW-0472">Membrane</keyword>
<dbReference type="Pfam" id="PF10328">
    <property type="entry name" value="7TM_GPCR_Srx"/>
    <property type="match status" value="1"/>
</dbReference>
<organism evidence="3 4">
    <name type="scientific">Diploscapter pachys</name>
    <dbReference type="NCBI Taxonomy" id="2018661"/>
    <lineage>
        <taxon>Eukaryota</taxon>
        <taxon>Metazoa</taxon>
        <taxon>Ecdysozoa</taxon>
        <taxon>Nematoda</taxon>
        <taxon>Chromadorea</taxon>
        <taxon>Rhabditida</taxon>
        <taxon>Rhabditina</taxon>
        <taxon>Rhabditomorpha</taxon>
        <taxon>Rhabditoidea</taxon>
        <taxon>Rhabditidae</taxon>
        <taxon>Diploscapter</taxon>
    </lineage>
</organism>
<keyword evidence="1" id="KW-1133">Transmembrane helix</keyword>
<dbReference type="STRING" id="2018661.A0A2A2LYN9"/>
<dbReference type="Proteomes" id="UP000218231">
    <property type="component" value="Unassembled WGS sequence"/>
</dbReference>
<evidence type="ECO:0000259" key="2">
    <source>
        <dbReference type="Pfam" id="PF10328"/>
    </source>
</evidence>
<accession>A0A2A2LYN9</accession>
<evidence type="ECO:0000313" key="4">
    <source>
        <dbReference type="Proteomes" id="UP000218231"/>
    </source>
</evidence>
<dbReference type="CDD" id="cd00637">
    <property type="entry name" value="7tm_classA_rhodopsin-like"/>
    <property type="match status" value="1"/>
</dbReference>
<dbReference type="AlphaFoldDB" id="A0A2A2LYN9"/>
<dbReference type="Gene3D" id="1.20.1070.10">
    <property type="entry name" value="Rhodopsin 7-helix transmembrane proteins"/>
    <property type="match status" value="1"/>
</dbReference>
<proteinExistence type="predicted"/>
<protein>
    <recommendedName>
        <fullName evidence="2">7TM GPCR serpentine receptor class x (Srx) domain-containing protein</fullName>
    </recommendedName>
</protein>
<feature type="transmembrane region" description="Helical" evidence="1">
    <location>
        <begin position="105"/>
        <end position="124"/>
    </location>
</feature>
<comment type="caution">
    <text evidence="3">The sequence shown here is derived from an EMBL/GenBank/DDBJ whole genome shotgun (WGS) entry which is preliminary data.</text>
</comment>
<dbReference type="EMBL" id="LIAE01006336">
    <property type="protein sequence ID" value="PAV91107.1"/>
    <property type="molecule type" value="Genomic_DNA"/>
</dbReference>
<feature type="domain" description="7TM GPCR serpentine receptor class x (Srx)" evidence="2">
    <location>
        <begin position="25"/>
        <end position="145"/>
    </location>
</feature>
<dbReference type="InterPro" id="IPR019430">
    <property type="entry name" value="7TM_GPCR_serpentine_rcpt_Srx"/>
</dbReference>
<reference evidence="3 4" key="1">
    <citation type="journal article" date="2017" name="Curr. Biol.">
        <title>Genome architecture and evolution of a unichromosomal asexual nematode.</title>
        <authorList>
            <person name="Fradin H."/>
            <person name="Zegar C."/>
            <person name="Gutwein M."/>
            <person name="Lucas J."/>
            <person name="Kovtun M."/>
            <person name="Corcoran D."/>
            <person name="Baugh L.R."/>
            <person name="Kiontke K."/>
            <person name="Gunsalus K."/>
            <person name="Fitch D.H."/>
            <person name="Piano F."/>
        </authorList>
    </citation>
    <scope>NUCLEOTIDE SEQUENCE [LARGE SCALE GENOMIC DNA]</scope>
    <source>
        <strain evidence="3">PF1309</strain>
    </source>
</reference>
<dbReference type="PANTHER" id="PTHR22718:SF34">
    <property type="entry name" value="G-PROTEIN COUPLED RECEPTORS FAMILY 1 PROFILE DOMAIN-CONTAINING PROTEIN"/>
    <property type="match status" value="1"/>
</dbReference>
<name>A0A2A2LYN9_9BILA</name>
<dbReference type="OrthoDB" id="10017003at2759"/>
<sequence length="171" mass="19917">MFFYDGFWYTYIVQLGVMSVNRLDSLSFITNFTKSPSRLISIIFPMSFKHIFSKSRTLAIIGCDFLAGFLIALPVLFSCCRMPYYFEYLAVIYENPLTWHRYLDLTVSIVPCPVMLFAYSFIFMKIRRNNKSMAAIKLNVSVRRDSEGQARNKVNTTELRLLIQVSSYAKM</sequence>
<keyword evidence="1" id="KW-0812">Transmembrane</keyword>
<keyword evidence="4" id="KW-1185">Reference proteome</keyword>